<feature type="domain" description="Core" evidence="1">
    <location>
        <begin position="1"/>
        <end position="110"/>
    </location>
</feature>
<proteinExistence type="predicted"/>
<dbReference type="EMBL" id="JQBP01000003">
    <property type="protein sequence ID" value="KRN75201.1"/>
    <property type="molecule type" value="Genomic_DNA"/>
</dbReference>
<dbReference type="Gene3D" id="2.60.300.12">
    <property type="entry name" value="HesB-like domain"/>
    <property type="match status" value="1"/>
</dbReference>
<dbReference type="InterPro" id="IPR035903">
    <property type="entry name" value="HesB-like_dom_sf"/>
</dbReference>
<dbReference type="SUPFAM" id="SSF89360">
    <property type="entry name" value="HesB-like domain"/>
    <property type="match status" value="1"/>
</dbReference>
<dbReference type="PATRIC" id="fig|1616.3.peg.985"/>
<name>A0A0R2JD44_9LACO</name>
<dbReference type="Proteomes" id="UP000051655">
    <property type="component" value="Unassembled WGS sequence"/>
</dbReference>
<keyword evidence="3" id="KW-1185">Reference proteome</keyword>
<evidence type="ECO:0000313" key="2">
    <source>
        <dbReference type="EMBL" id="KRN75201.1"/>
    </source>
</evidence>
<sequence length="121" mass="13571">MYINFTDDAMKRIDPILNKTENRRIALMYEDGVSPYSVTAEGAMQNSLVILILRDDQPLLPWFDLEIDSNYGKIPVKGYAKSYLGDQMTVRLSSFGGLIIDSEQGILDDSAIVRDGTDMTD</sequence>
<comment type="caution">
    <text evidence="2">The sequence shown here is derived from an EMBL/GenBank/DDBJ whole genome shotgun (WGS) entry which is preliminary data.</text>
</comment>
<dbReference type="AlphaFoldDB" id="A0A0R2JD44"/>
<dbReference type="RefSeq" id="WP_057755490.1">
    <property type="nucleotide sequence ID" value="NZ_JQBP01000003.1"/>
</dbReference>
<dbReference type="STRING" id="1616.IV73_GL000963"/>
<dbReference type="Pfam" id="PF01521">
    <property type="entry name" value="Fe-S_biosyn"/>
    <property type="match status" value="1"/>
</dbReference>
<dbReference type="InterPro" id="IPR000361">
    <property type="entry name" value="ATAP_core_dom"/>
</dbReference>
<protein>
    <recommendedName>
        <fullName evidence="1">Core domain-containing protein</fullName>
    </recommendedName>
</protein>
<evidence type="ECO:0000259" key="1">
    <source>
        <dbReference type="Pfam" id="PF01521"/>
    </source>
</evidence>
<accession>A0A0R2JD44</accession>
<dbReference type="OrthoDB" id="2361502at2"/>
<evidence type="ECO:0000313" key="3">
    <source>
        <dbReference type="Proteomes" id="UP000051655"/>
    </source>
</evidence>
<organism evidence="2 3">
    <name type="scientific">Weissella kandleri</name>
    <dbReference type="NCBI Taxonomy" id="1616"/>
    <lineage>
        <taxon>Bacteria</taxon>
        <taxon>Bacillati</taxon>
        <taxon>Bacillota</taxon>
        <taxon>Bacilli</taxon>
        <taxon>Lactobacillales</taxon>
        <taxon>Lactobacillaceae</taxon>
        <taxon>Weissella</taxon>
    </lineage>
</organism>
<gene>
    <name evidence="2" type="ORF">IV73_GL000963</name>
</gene>
<reference evidence="2 3" key="1">
    <citation type="journal article" date="2015" name="Genome Announc.">
        <title>Expanding the biotechnology potential of lactobacilli through comparative genomics of 213 strains and associated genera.</title>
        <authorList>
            <person name="Sun Z."/>
            <person name="Harris H.M."/>
            <person name="McCann A."/>
            <person name="Guo C."/>
            <person name="Argimon S."/>
            <person name="Zhang W."/>
            <person name="Yang X."/>
            <person name="Jeffery I.B."/>
            <person name="Cooney J.C."/>
            <person name="Kagawa T.F."/>
            <person name="Liu W."/>
            <person name="Song Y."/>
            <person name="Salvetti E."/>
            <person name="Wrobel A."/>
            <person name="Rasinkangas P."/>
            <person name="Parkhill J."/>
            <person name="Rea M.C."/>
            <person name="O'Sullivan O."/>
            <person name="Ritari J."/>
            <person name="Douillard F.P."/>
            <person name="Paul Ross R."/>
            <person name="Yang R."/>
            <person name="Briner A.E."/>
            <person name="Felis G.E."/>
            <person name="de Vos W.M."/>
            <person name="Barrangou R."/>
            <person name="Klaenhammer T.R."/>
            <person name="Caufield P.W."/>
            <person name="Cui Y."/>
            <person name="Zhang H."/>
            <person name="O'Toole P.W."/>
        </authorList>
    </citation>
    <scope>NUCLEOTIDE SEQUENCE [LARGE SCALE GENOMIC DNA]</scope>
    <source>
        <strain evidence="2 3">DSM 20593</strain>
    </source>
</reference>